<keyword evidence="11 14" id="KW-0472">Membrane</keyword>
<dbReference type="STRING" id="1714355.BTO28_08270"/>
<sequence length="675" mass="76342">MAASRLNILLTVVFVLFDVLIFRLAYVQLFEGEMYEKRVNGINVKKVRYPLPRGKIYDRNNQVIVDNEASNTIVYIKTENDSDKDMLEVAKKLSMHISIKTDKVTERDMKDYWISTRPKKARMKLTDEEQQSQALTDKERYQMQLDRIDPSDLKEIGNDEKKVLAIFREMKKGSAYTPQPIKDEHVTNEEIARVSEALNEIPGVDILTDWDRSYPYGKTFLSVLGSTSSREEGIPKENLDYYLSKGYSRNDRVGKSQLEYQYEDLLRSSKSVTEIQTNGNGDVIRTYKTSAGELGKNLILTIDIDLQKKVEEILTAELIDAKMHGGGEFLEKAFVVMMNPVTGEVLAMAGKQIEEVNGKWKAADYALGTVNSSFEMGSAVKGATVLTGYETGAIQPGQSFLDEPIYLMGTPVKKSVWTMGMVNDQTALKQSSNVYMFKTAMSIIGNTYHRNMKLPFNSKALETFRFYFNQFGLGIKTGIDLPNEAGGYIGKGESPGYLLDFTIGQYDTYTPMQLTQYVSTIANGGYRVQPRLLKEIREPGLENQDRAVIQSVQPVYLNRIDMDKEMVERVQEGFRKVFHEKGGTASFYFNKPPYKSYKIAGKTGTAESFYYDPELRKTYTDKPTNNLTLVGYAPYDNPEVAFSVVVPNARTNSHPISQKIGQGIMKAYFEGDQAD</sequence>
<keyword evidence="7 14" id="KW-0812">Transmembrane</keyword>
<dbReference type="InterPro" id="IPR005311">
    <property type="entry name" value="PBP_dimer"/>
</dbReference>
<dbReference type="InterPro" id="IPR001460">
    <property type="entry name" value="PCN-bd_Tpept"/>
</dbReference>
<dbReference type="GO" id="GO:0071972">
    <property type="term" value="F:peptidoglycan L,D-transpeptidase activity"/>
    <property type="evidence" value="ECO:0007669"/>
    <property type="project" value="TreeGrafter"/>
</dbReference>
<keyword evidence="6" id="KW-1003">Cell membrane</keyword>
<evidence type="ECO:0000256" key="5">
    <source>
        <dbReference type="ARBA" id="ARBA00012448"/>
    </source>
</evidence>
<evidence type="ECO:0000313" key="17">
    <source>
        <dbReference type="EMBL" id="OMP67309.1"/>
    </source>
</evidence>
<keyword evidence="10 14" id="KW-1133">Transmembrane helix</keyword>
<keyword evidence="8" id="KW-0133">Cell shape</keyword>
<dbReference type="UniPathway" id="UPA00219"/>
<evidence type="ECO:0000259" key="15">
    <source>
        <dbReference type="Pfam" id="PF00905"/>
    </source>
</evidence>
<evidence type="ECO:0000256" key="8">
    <source>
        <dbReference type="ARBA" id="ARBA00022960"/>
    </source>
</evidence>
<feature type="domain" description="Penicillin-binding protein transpeptidase" evidence="15">
    <location>
        <begin position="334"/>
        <end position="666"/>
    </location>
</feature>
<dbReference type="GO" id="GO:0009002">
    <property type="term" value="F:serine-type D-Ala-D-Ala carboxypeptidase activity"/>
    <property type="evidence" value="ECO:0007669"/>
    <property type="project" value="UniProtKB-EC"/>
</dbReference>
<dbReference type="SUPFAM" id="SSF56601">
    <property type="entry name" value="beta-lactamase/transpeptidase-like"/>
    <property type="match status" value="1"/>
</dbReference>
<keyword evidence="18" id="KW-1185">Reference proteome</keyword>
<comment type="caution">
    <text evidence="17">The sequence shown here is derived from an EMBL/GenBank/DDBJ whole genome shotgun (WGS) entry which is preliminary data.</text>
</comment>
<accession>A0A1V2A8I2</accession>
<dbReference type="EMBL" id="MSFI01000011">
    <property type="protein sequence ID" value="OMP67309.1"/>
    <property type="molecule type" value="Genomic_DNA"/>
</dbReference>
<evidence type="ECO:0000256" key="10">
    <source>
        <dbReference type="ARBA" id="ARBA00022989"/>
    </source>
</evidence>
<dbReference type="GO" id="GO:0071555">
    <property type="term" value="P:cell wall organization"/>
    <property type="evidence" value="ECO:0007669"/>
    <property type="project" value="UniProtKB-KW"/>
</dbReference>
<dbReference type="PANTHER" id="PTHR30627">
    <property type="entry name" value="PEPTIDOGLYCAN D,D-TRANSPEPTIDASE"/>
    <property type="match status" value="1"/>
</dbReference>
<evidence type="ECO:0000256" key="2">
    <source>
        <dbReference type="ARBA" id="ARBA00004236"/>
    </source>
</evidence>
<proteinExistence type="inferred from homology"/>
<comment type="subcellular location">
    <subcellularLocation>
        <location evidence="2">Cell membrane</location>
    </subcellularLocation>
    <subcellularLocation>
        <location evidence="1">Membrane</location>
        <topology evidence="1">Single-pass membrane protein</topology>
    </subcellularLocation>
</comment>
<feature type="transmembrane region" description="Helical" evidence="14">
    <location>
        <begin position="7"/>
        <end position="26"/>
    </location>
</feature>
<comment type="catalytic activity">
    <reaction evidence="13">
        <text>Preferential cleavage: (Ac)2-L-Lys-D-Ala-|-D-Ala. Also transpeptidation of peptidyl-alanyl moieties that are N-acyl substituents of D-alanine.</text>
        <dbReference type="EC" id="3.4.16.4"/>
    </reaction>
</comment>
<dbReference type="InterPro" id="IPR050515">
    <property type="entry name" value="Beta-lactam/transpept"/>
</dbReference>
<dbReference type="PANTHER" id="PTHR30627:SF2">
    <property type="entry name" value="PEPTIDOGLYCAN D,D-TRANSPEPTIDASE MRDA"/>
    <property type="match status" value="1"/>
</dbReference>
<dbReference type="SUPFAM" id="SSF56519">
    <property type="entry name" value="Penicillin binding protein dimerisation domain"/>
    <property type="match status" value="1"/>
</dbReference>
<evidence type="ECO:0000259" key="16">
    <source>
        <dbReference type="Pfam" id="PF03717"/>
    </source>
</evidence>
<evidence type="ECO:0000256" key="6">
    <source>
        <dbReference type="ARBA" id="ARBA00022475"/>
    </source>
</evidence>
<comment type="similarity">
    <text evidence="4">Belongs to the transpeptidase family.</text>
</comment>
<evidence type="ECO:0000313" key="18">
    <source>
        <dbReference type="Proteomes" id="UP000188613"/>
    </source>
</evidence>
<name>A0A1V2A8I2_9BACI</name>
<dbReference type="Gene3D" id="3.90.1310.10">
    <property type="entry name" value="Penicillin-binding protein 2a (Domain 2)"/>
    <property type="match status" value="1"/>
</dbReference>
<evidence type="ECO:0000256" key="12">
    <source>
        <dbReference type="ARBA" id="ARBA00023316"/>
    </source>
</evidence>
<evidence type="ECO:0000256" key="9">
    <source>
        <dbReference type="ARBA" id="ARBA00022984"/>
    </source>
</evidence>
<dbReference type="GO" id="GO:0008360">
    <property type="term" value="P:regulation of cell shape"/>
    <property type="evidence" value="ECO:0007669"/>
    <property type="project" value="UniProtKB-KW"/>
</dbReference>
<keyword evidence="12" id="KW-0961">Cell wall biogenesis/degradation</keyword>
<dbReference type="OrthoDB" id="9770103at2"/>
<dbReference type="InterPro" id="IPR012338">
    <property type="entry name" value="Beta-lactam/transpept-like"/>
</dbReference>
<dbReference type="EC" id="3.4.16.4" evidence="5"/>
<organism evidence="17 18">
    <name type="scientific">Domibacillus epiphyticus</name>
    <dbReference type="NCBI Taxonomy" id="1714355"/>
    <lineage>
        <taxon>Bacteria</taxon>
        <taxon>Bacillati</taxon>
        <taxon>Bacillota</taxon>
        <taxon>Bacilli</taxon>
        <taxon>Bacillales</taxon>
        <taxon>Bacillaceae</taxon>
        <taxon>Domibacillus</taxon>
    </lineage>
</organism>
<dbReference type="Proteomes" id="UP000188613">
    <property type="component" value="Unassembled WGS sequence"/>
</dbReference>
<dbReference type="Pfam" id="PF00905">
    <property type="entry name" value="Transpeptidase"/>
    <property type="match status" value="1"/>
</dbReference>
<gene>
    <name evidence="17" type="ORF">BTO28_08270</name>
</gene>
<dbReference type="GO" id="GO:0005886">
    <property type="term" value="C:plasma membrane"/>
    <property type="evidence" value="ECO:0007669"/>
    <property type="project" value="UniProtKB-SubCell"/>
</dbReference>
<dbReference type="AlphaFoldDB" id="A0A1V2A8I2"/>
<evidence type="ECO:0000256" key="7">
    <source>
        <dbReference type="ARBA" id="ARBA00022692"/>
    </source>
</evidence>
<evidence type="ECO:0000256" key="13">
    <source>
        <dbReference type="ARBA" id="ARBA00034000"/>
    </source>
</evidence>
<dbReference type="GO" id="GO:0008658">
    <property type="term" value="F:penicillin binding"/>
    <property type="evidence" value="ECO:0007669"/>
    <property type="project" value="InterPro"/>
</dbReference>
<dbReference type="GO" id="GO:0009252">
    <property type="term" value="P:peptidoglycan biosynthetic process"/>
    <property type="evidence" value="ECO:0007669"/>
    <property type="project" value="UniProtKB-UniPathway"/>
</dbReference>
<dbReference type="InterPro" id="IPR036138">
    <property type="entry name" value="PBP_dimer_sf"/>
</dbReference>
<evidence type="ECO:0000256" key="1">
    <source>
        <dbReference type="ARBA" id="ARBA00004167"/>
    </source>
</evidence>
<dbReference type="Gene3D" id="3.40.710.10">
    <property type="entry name" value="DD-peptidase/beta-lactamase superfamily"/>
    <property type="match status" value="1"/>
</dbReference>
<evidence type="ECO:0000256" key="14">
    <source>
        <dbReference type="SAM" id="Phobius"/>
    </source>
</evidence>
<protein>
    <recommendedName>
        <fullName evidence="5">serine-type D-Ala-D-Ala carboxypeptidase</fullName>
        <ecNumber evidence="5">3.4.16.4</ecNumber>
    </recommendedName>
</protein>
<evidence type="ECO:0000256" key="4">
    <source>
        <dbReference type="ARBA" id="ARBA00007171"/>
    </source>
</evidence>
<dbReference type="Pfam" id="PF03717">
    <property type="entry name" value="PBP_dimer"/>
    <property type="match status" value="1"/>
</dbReference>
<evidence type="ECO:0000256" key="3">
    <source>
        <dbReference type="ARBA" id="ARBA00004752"/>
    </source>
</evidence>
<comment type="pathway">
    <text evidence="3">Cell wall biogenesis; peptidoglycan biosynthesis.</text>
</comment>
<dbReference type="Gene3D" id="1.10.10.1230">
    <property type="entry name" value="Penicillin-binding protein, N-terminal non-catalytic domain, head sub-domain"/>
    <property type="match status" value="1"/>
</dbReference>
<evidence type="ECO:0000256" key="11">
    <source>
        <dbReference type="ARBA" id="ARBA00023136"/>
    </source>
</evidence>
<feature type="domain" description="Penicillin-binding protein dimerisation" evidence="16">
    <location>
        <begin position="52"/>
        <end position="287"/>
    </location>
</feature>
<keyword evidence="9" id="KW-0573">Peptidoglycan synthesis</keyword>
<reference evidence="17 18" key="1">
    <citation type="submission" date="2016-12" db="EMBL/GenBank/DDBJ databases">
        <title>Domibacillus sp. SAB 38T whole genome sequencing.</title>
        <authorList>
            <person name="Verma A."/>
            <person name="Ojha A.K."/>
            <person name="Krishnamurthi S."/>
        </authorList>
    </citation>
    <scope>NUCLEOTIDE SEQUENCE [LARGE SCALE GENOMIC DNA]</scope>
    <source>
        <strain evidence="17 18">SAB 38</strain>
    </source>
</reference>